<dbReference type="RefSeq" id="WP_197231676.1">
    <property type="nucleotide sequence ID" value="NZ_SJPV01000013.1"/>
</dbReference>
<reference evidence="1 2" key="1">
    <citation type="submission" date="2019-02" db="EMBL/GenBank/DDBJ databases">
        <title>Deep-cultivation of Planctomycetes and their phenomic and genomic characterization uncovers novel biology.</title>
        <authorList>
            <person name="Wiegand S."/>
            <person name="Jogler M."/>
            <person name="Boedeker C."/>
            <person name="Pinto D."/>
            <person name="Vollmers J."/>
            <person name="Rivas-Marin E."/>
            <person name="Kohn T."/>
            <person name="Peeters S.H."/>
            <person name="Heuer A."/>
            <person name="Rast P."/>
            <person name="Oberbeckmann S."/>
            <person name="Bunk B."/>
            <person name="Jeske O."/>
            <person name="Meyerdierks A."/>
            <person name="Storesund J.E."/>
            <person name="Kallscheuer N."/>
            <person name="Luecker S."/>
            <person name="Lage O.M."/>
            <person name="Pohl T."/>
            <person name="Merkel B.J."/>
            <person name="Hornburger P."/>
            <person name="Mueller R.-W."/>
            <person name="Bruemmer F."/>
            <person name="Labrenz M."/>
            <person name="Spormann A.M."/>
            <person name="Op Den Camp H."/>
            <person name="Overmann J."/>
            <person name="Amann R."/>
            <person name="Jetten M.S.M."/>
            <person name="Mascher T."/>
            <person name="Medema M.H."/>
            <person name="Devos D.P."/>
            <person name="Kaster A.-K."/>
            <person name="Ovreas L."/>
            <person name="Rohde M."/>
            <person name="Galperin M.Y."/>
            <person name="Jogler C."/>
        </authorList>
    </citation>
    <scope>NUCLEOTIDE SEQUENCE [LARGE SCALE GENOMIC DNA]</scope>
    <source>
        <strain evidence="1 2">Poly41</strain>
    </source>
</reference>
<comment type="caution">
    <text evidence="1">The sequence shown here is derived from an EMBL/GenBank/DDBJ whole genome shotgun (WGS) entry which is preliminary data.</text>
</comment>
<organism evidence="1 2">
    <name type="scientific">Novipirellula artificiosorum</name>
    <dbReference type="NCBI Taxonomy" id="2528016"/>
    <lineage>
        <taxon>Bacteria</taxon>
        <taxon>Pseudomonadati</taxon>
        <taxon>Planctomycetota</taxon>
        <taxon>Planctomycetia</taxon>
        <taxon>Pirellulales</taxon>
        <taxon>Pirellulaceae</taxon>
        <taxon>Novipirellula</taxon>
    </lineage>
</organism>
<gene>
    <name evidence="1" type="ORF">Poly41_57760</name>
</gene>
<evidence type="ECO:0000313" key="1">
    <source>
        <dbReference type="EMBL" id="TWU32290.1"/>
    </source>
</evidence>
<keyword evidence="2" id="KW-1185">Reference proteome</keyword>
<evidence type="ECO:0008006" key="3">
    <source>
        <dbReference type="Google" id="ProtNLM"/>
    </source>
</evidence>
<sequence length="50" mass="5366">MVEAMAKAKLWTSPGGKRPDATLYAAILSDMRKGKGARFKKPAPGRFMGA</sequence>
<protein>
    <recommendedName>
        <fullName evidence="3">HTH HARE-type domain-containing protein</fullName>
    </recommendedName>
</protein>
<dbReference type="EMBL" id="SJPV01000013">
    <property type="protein sequence ID" value="TWU32290.1"/>
    <property type="molecule type" value="Genomic_DNA"/>
</dbReference>
<proteinExistence type="predicted"/>
<evidence type="ECO:0000313" key="2">
    <source>
        <dbReference type="Proteomes" id="UP000319143"/>
    </source>
</evidence>
<name>A0A5C6D642_9BACT</name>
<dbReference type="Proteomes" id="UP000319143">
    <property type="component" value="Unassembled WGS sequence"/>
</dbReference>
<accession>A0A5C6D642</accession>
<dbReference type="AlphaFoldDB" id="A0A5C6D642"/>